<dbReference type="AlphaFoldDB" id="A0AA35S6E3"/>
<feature type="non-terminal residue" evidence="1">
    <location>
        <position position="61"/>
    </location>
</feature>
<dbReference type="GO" id="GO:0005929">
    <property type="term" value="C:cilium"/>
    <property type="evidence" value="ECO:0007669"/>
    <property type="project" value="TreeGrafter"/>
</dbReference>
<reference evidence="1" key="1">
    <citation type="submission" date="2023-03" db="EMBL/GenBank/DDBJ databases">
        <authorList>
            <person name="Steffen K."/>
            <person name="Cardenas P."/>
        </authorList>
    </citation>
    <scope>NUCLEOTIDE SEQUENCE</scope>
</reference>
<evidence type="ECO:0000313" key="1">
    <source>
        <dbReference type="EMBL" id="CAI8024305.1"/>
    </source>
</evidence>
<dbReference type="GO" id="GO:0006892">
    <property type="term" value="P:post-Golgi vesicle-mediated transport"/>
    <property type="evidence" value="ECO:0007669"/>
    <property type="project" value="TreeGrafter"/>
</dbReference>
<dbReference type="EMBL" id="CASHTH010002070">
    <property type="protein sequence ID" value="CAI8024305.1"/>
    <property type="molecule type" value="Genomic_DNA"/>
</dbReference>
<dbReference type="PANTHER" id="PTHR15440:SF0">
    <property type="entry name" value="PROTEIN XRP2"/>
    <property type="match status" value="1"/>
</dbReference>
<dbReference type="InterPro" id="IPR039093">
    <property type="entry name" value="XRP2"/>
</dbReference>
<evidence type="ECO:0000313" key="2">
    <source>
        <dbReference type="Proteomes" id="UP001174909"/>
    </source>
</evidence>
<keyword evidence="2" id="KW-1185">Reference proteome</keyword>
<dbReference type="Proteomes" id="UP001174909">
    <property type="component" value="Unassembled WGS sequence"/>
</dbReference>
<feature type="non-terminal residue" evidence="1">
    <location>
        <position position="1"/>
    </location>
</feature>
<name>A0AA35S6E3_GEOBA</name>
<dbReference type="GO" id="GO:1990075">
    <property type="term" value="C:periciliary membrane compartment"/>
    <property type="evidence" value="ECO:0007669"/>
    <property type="project" value="TreeGrafter"/>
</dbReference>
<dbReference type="GO" id="GO:0005096">
    <property type="term" value="F:GTPase activator activity"/>
    <property type="evidence" value="ECO:0007669"/>
    <property type="project" value="InterPro"/>
</dbReference>
<organism evidence="1 2">
    <name type="scientific">Geodia barretti</name>
    <name type="common">Barrett's horny sponge</name>
    <dbReference type="NCBI Taxonomy" id="519541"/>
    <lineage>
        <taxon>Eukaryota</taxon>
        <taxon>Metazoa</taxon>
        <taxon>Porifera</taxon>
        <taxon>Demospongiae</taxon>
        <taxon>Heteroscleromorpha</taxon>
        <taxon>Tetractinellida</taxon>
        <taxon>Astrophorina</taxon>
        <taxon>Geodiidae</taxon>
        <taxon>Geodia</taxon>
    </lineage>
</organism>
<comment type="caution">
    <text evidence="1">The sequence shown here is derived from an EMBL/GenBank/DDBJ whole genome shotgun (WGS) entry which is preliminary data.</text>
</comment>
<protein>
    <submittedName>
        <fullName evidence="1">Protein XRP2</fullName>
    </submittedName>
</protein>
<dbReference type="Gene3D" id="2.160.20.70">
    <property type="match status" value="1"/>
</dbReference>
<proteinExistence type="predicted"/>
<dbReference type="InterPro" id="IPR016098">
    <property type="entry name" value="CAP/MinC_C"/>
</dbReference>
<accession>A0AA35S6E3</accession>
<sequence length="61" mass="6915">PLAESRPKHSWENIKRPNRSQLIISGQVGVAVCRLPGQLSGRQFHIQDCRQCEIFVLDNTS</sequence>
<gene>
    <name evidence="1" type="ORF">GBAR_LOCUS14128</name>
</gene>
<dbReference type="PANTHER" id="PTHR15440">
    <property type="entry name" value="XRP2 PROTEIN"/>
    <property type="match status" value="1"/>
</dbReference>